<dbReference type="Proteomes" id="UP001161704">
    <property type="component" value="Unassembled WGS sequence"/>
</dbReference>
<sequence>MMLRYVPILLILVLPKLVMAETNRTALIEGCFEAIQLYENNQQYTFKAALMTSLSEALRAGYCKGVIDEYDRSHDCEGDWLKRARYVAGYKDEKSLPPSTESLLRGACQS</sequence>
<dbReference type="AlphaFoldDB" id="A0AA42UF88"/>
<organism evidence="1 2">
    <name type="scientific">Aeromonas caviae</name>
    <name type="common">Aeromonas punctata</name>
    <dbReference type="NCBI Taxonomy" id="648"/>
    <lineage>
        <taxon>Bacteria</taxon>
        <taxon>Pseudomonadati</taxon>
        <taxon>Pseudomonadota</taxon>
        <taxon>Gammaproteobacteria</taxon>
        <taxon>Aeromonadales</taxon>
        <taxon>Aeromonadaceae</taxon>
        <taxon>Aeromonas</taxon>
    </lineage>
</organism>
<comment type="caution">
    <text evidence="1">The sequence shown here is derived from an EMBL/GenBank/DDBJ whole genome shotgun (WGS) entry which is preliminary data.</text>
</comment>
<evidence type="ECO:0000313" key="2">
    <source>
        <dbReference type="Proteomes" id="UP001161704"/>
    </source>
</evidence>
<gene>
    <name evidence="1" type="ORF">N5I20_17200</name>
</gene>
<proteinExistence type="predicted"/>
<protein>
    <submittedName>
        <fullName evidence="1">Uncharacterized protein</fullName>
    </submittedName>
</protein>
<reference evidence="1" key="1">
    <citation type="submission" date="2022-09" db="EMBL/GenBank/DDBJ databases">
        <title>Intensive care unit water sources are persistently colonized with multi-drug resistant bacteria and are the site of extensive horizontal gene transfer of antibiotic resistance genes.</title>
        <authorList>
            <person name="Diorio-Toth L."/>
        </authorList>
    </citation>
    <scope>NUCLEOTIDE SEQUENCE</scope>
    <source>
        <strain evidence="1">GD03710</strain>
    </source>
</reference>
<name>A0AA42UF88_AERCA</name>
<accession>A0AA42UF88</accession>
<dbReference type="RefSeq" id="WP_113069570.1">
    <property type="nucleotide sequence ID" value="NZ_CP025705.1"/>
</dbReference>
<dbReference type="EMBL" id="JAOCIZ010000080">
    <property type="protein sequence ID" value="MDH1506788.1"/>
    <property type="molecule type" value="Genomic_DNA"/>
</dbReference>
<evidence type="ECO:0000313" key="1">
    <source>
        <dbReference type="EMBL" id="MDH1506788.1"/>
    </source>
</evidence>